<comment type="cofactor">
    <cofactor evidence="1">
        <name>Fe(2+)</name>
        <dbReference type="ChEBI" id="CHEBI:29033"/>
    </cofactor>
</comment>
<dbReference type="InterPro" id="IPR037151">
    <property type="entry name" value="AlkB-like_sf"/>
</dbReference>
<evidence type="ECO:0000313" key="3">
    <source>
        <dbReference type="Proteomes" id="UP000276133"/>
    </source>
</evidence>
<keyword evidence="2" id="KW-0223">Dioxygenase</keyword>
<dbReference type="STRING" id="10195.A0A3M7QHZ4"/>
<evidence type="ECO:0000313" key="2">
    <source>
        <dbReference type="EMBL" id="RNA10764.1"/>
    </source>
</evidence>
<comment type="caution">
    <text evidence="2">The sequence shown here is derived from an EMBL/GenBank/DDBJ whole genome shotgun (WGS) entry which is preliminary data.</text>
</comment>
<dbReference type="SUPFAM" id="SSF51197">
    <property type="entry name" value="Clavaminate synthase-like"/>
    <property type="match status" value="1"/>
</dbReference>
<sequence length="406" mass="47046">MFNNKNSICVCKGIRKCVLCAPESVTKELNGEKDFLFKSNNLFFYCSKCDQSVKVDQLLGKILTDYLDQKITKIPCMCQNRDQNEILKISGIFLQENFISYDEEQFLLSAIDKSKWVESQSGRFKQDFGPKANFKHKKLKCSTFTGLPVYSKFLIQRLQNSSNEKVKTFVPVELCNLRYESSRGACIDPHFDDFWLWGERLITFNLLENTFLTLTPGKEVNESFGDHQVLVPLSRFSMIVLTDDARFKWMHGIKKSHIKNCRQAITIRELTNEFKNAENQGDFLEKLALTFKGISVGTIEDFFNDKNKTENWPHRLCLCDHDLGKVDSYWEKFANLLKNESNNKEFYYNIGKKLAEWTNECQQSSKFLSIFLFNTGSNEGLEPFGHALGVSSLIAKSNRISEYWFI</sequence>
<organism evidence="2 3">
    <name type="scientific">Brachionus plicatilis</name>
    <name type="common">Marine rotifer</name>
    <name type="synonym">Brachionus muelleri</name>
    <dbReference type="NCBI Taxonomy" id="10195"/>
    <lineage>
        <taxon>Eukaryota</taxon>
        <taxon>Metazoa</taxon>
        <taxon>Spiralia</taxon>
        <taxon>Gnathifera</taxon>
        <taxon>Rotifera</taxon>
        <taxon>Eurotatoria</taxon>
        <taxon>Monogononta</taxon>
        <taxon>Pseudotrocha</taxon>
        <taxon>Ploima</taxon>
        <taxon>Brachionidae</taxon>
        <taxon>Brachionus</taxon>
    </lineage>
</organism>
<dbReference type="Proteomes" id="UP000276133">
    <property type="component" value="Unassembled WGS sequence"/>
</dbReference>
<dbReference type="EMBL" id="REGN01006118">
    <property type="protein sequence ID" value="RNA10764.1"/>
    <property type="molecule type" value="Genomic_DNA"/>
</dbReference>
<proteinExistence type="predicted"/>
<dbReference type="InterPro" id="IPR032857">
    <property type="entry name" value="ALKBH4"/>
</dbReference>
<keyword evidence="3" id="KW-1185">Reference proteome</keyword>
<keyword evidence="2" id="KW-0560">Oxidoreductase</keyword>
<evidence type="ECO:0000256" key="1">
    <source>
        <dbReference type="ARBA" id="ARBA00001954"/>
    </source>
</evidence>
<dbReference type="OrthoDB" id="442860at2759"/>
<protein>
    <submittedName>
        <fullName evidence="2">Alpha-ketoglutarate-dependent dioxygenase alkB-like protein</fullName>
    </submittedName>
</protein>
<dbReference type="AlphaFoldDB" id="A0A3M7QHZ4"/>
<dbReference type="GO" id="GO:0070988">
    <property type="term" value="P:demethylation"/>
    <property type="evidence" value="ECO:0007669"/>
    <property type="project" value="InterPro"/>
</dbReference>
<dbReference type="PANTHER" id="PTHR12463:SF0">
    <property type="entry name" value="ALPHA-KETOGLUTARATE-DEPENDENT DIOXYGENASE ALKB HOMOLOG 4"/>
    <property type="match status" value="1"/>
</dbReference>
<dbReference type="GO" id="GO:0032451">
    <property type="term" value="F:demethylase activity"/>
    <property type="evidence" value="ECO:0007669"/>
    <property type="project" value="TreeGrafter"/>
</dbReference>
<dbReference type="PANTHER" id="PTHR12463">
    <property type="entry name" value="OXYGENASE-RELATED"/>
    <property type="match status" value="1"/>
</dbReference>
<reference evidence="2 3" key="1">
    <citation type="journal article" date="2018" name="Sci. Rep.">
        <title>Genomic signatures of local adaptation to the degree of environmental predictability in rotifers.</title>
        <authorList>
            <person name="Franch-Gras L."/>
            <person name="Hahn C."/>
            <person name="Garcia-Roger E.M."/>
            <person name="Carmona M.J."/>
            <person name="Serra M."/>
            <person name="Gomez A."/>
        </authorList>
    </citation>
    <scope>NUCLEOTIDE SEQUENCE [LARGE SCALE GENOMIC DNA]</scope>
    <source>
        <strain evidence="2">HYR1</strain>
    </source>
</reference>
<accession>A0A3M7QHZ4</accession>
<name>A0A3M7QHZ4_BRAPC</name>
<dbReference type="FunFam" id="2.60.120.590:FF:000019">
    <property type="entry name" value="DNA N6-methyl adenine demethylase"/>
    <property type="match status" value="1"/>
</dbReference>
<dbReference type="Gene3D" id="2.60.120.590">
    <property type="entry name" value="Alpha-ketoglutarate-dependent dioxygenase AlkB-like"/>
    <property type="match status" value="1"/>
</dbReference>
<gene>
    <name evidence="2" type="ORF">BpHYR1_004129</name>
</gene>
<dbReference type="GO" id="GO:0051213">
    <property type="term" value="F:dioxygenase activity"/>
    <property type="evidence" value="ECO:0007669"/>
    <property type="project" value="UniProtKB-KW"/>
</dbReference>
<dbReference type="SMR" id="A0A3M7QHZ4"/>